<dbReference type="AlphaFoldDB" id="W4LQG8"/>
<dbReference type="EMBL" id="AZHW01000373">
    <property type="protein sequence ID" value="ETX00125.1"/>
    <property type="molecule type" value="Genomic_DNA"/>
</dbReference>
<dbReference type="GO" id="GO:0004222">
    <property type="term" value="F:metalloendopeptidase activity"/>
    <property type="evidence" value="ECO:0007669"/>
    <property type="project" value="TreeGrafter"/>
</dbReference>
<feature type="region of interest" description="Disordered" evidence="1">
    <location>
        <begin position="74"/>
        <end position="110"/>
    </location>
</feature>
<dbReference type="InterPro" id="IPR011055">
    <property type="entry name" value="Dup_hybrid_motif"/>
</dbReference>
<dbReference type="Proteomes" id="UP000019141">
    <property type="component" value="Unassembled WGS sequence"/>
</dbReference>
<evidence type="ECO:0000313" key="3">
    <source>
        <dbReference type="EMBL" id="ETX00125.1"/>
    </source>
</evidence>
<comment type="caution">
    <text evidence="3">The sequence shown here is derived from an EMBL/GenBank/DDBJ whole genome shotgun (WGS) entry which is preliminary data.</text>
</comment>
<dbReference type="SUPFAM" id="SSF51261">
    <property type="entry name" value="Duplicated hybrid motif"/>
    <property type="match status" value="1"/>
</dbReference>
<keyword evidence="4" id="KW-1185">Reference proteome</keyword>
<dbReference type="InterPro" id="IPR016047">
    <property type="entry name" value="M23ase_b-sheet_dom"/>
</dbReference>
<proteinExistence type="predicted"/>
<gene>
    <name evidence="3" type="ORF">ETSY1_12400</name>
</gene>
<dbReference type="PANTHER" id="PTHR21666:SF270">
    <property type="entry name" value="MUREIN HYDROLASE ACTIVATOR ENVC"/>
    <property type="match status" value="1"/>
</dbReference>
<dbReference type="HOGENOM" id="CLU_029425_0_0_7"/>
<feature type="compositionally biased region" description="Basic residues" evidence="1">
    <location>
        <begin position="86"/>
        <end position="100"/>
    </location>
</feature>
<organism evidence="3 4">
    <name type="scientific">Entotheonella factor</name>
    <dbReference type="NCBI Taxonomy" id="1429438"/>
    <lineage>
        <taxon>Bacteria</taxon>
        <taxon>Pseudomonadati</taxon>
        <taxon>Nitrospinota/Tectimicrobiota group</taxon>
        <taxon>Candidatus Tectimicrobiota</taxon>
        <taxon>Candidatus Entotheonellia</taxon>
        <taxon>Candidatus Entotheonellales</taxon>
        <taxon>Candidatus Entotheonellaceae</taxon>
        <taxon>Candidatus Entotheonella</taxon>
    </lineage>
</organism>
<protein>
    <submittedName>
        <fullName evidence="3">Peptidase M23</fullName>
    </submittedName>
</protein>
<dbReference type="SMART" id="SM00257">
    <property type="entry name" value="LysM"/>
    <property type="match status" value="1"/>
</dbReference>
<dbReference type="PROSITE" id="PS51782">
    <property type="entry name" value="LYSM"/>
    <property type="match status" value="1"/>
</dbReference>
<dbReference type="Gene3D" id="2.70.70.10">
    <property type="entry name" value="Glucose Permease (Domain IIA)"/>
    <property type="match status" value="1"/>
</dbReference>
<sequence>MLAGCGGAGHAVSPRSAAKGIYHQVKPGQTLWSIARAYEVDVKTLTQANRLSNRDVLRVGQRLLIPGARRQRRVASRCPCPAKSSKATHKAKKKPPRVAPKRPGISKQQTAPVKLDWPIRGPITRRFNQRGQQRHDGIDIAAPRGSTIRAAAAGKVIFSDWGPGGYGRLVIVQHTSNLVTVYAHNERNLVKRNQRVKKGQAIATVGRSGRATGYHLHFEVRFKTVPKPPFTFLPQRRQANMLDPEGSQVHSTRGLIS</sequence>
<reference evidence="3 4" key="1">
    <citation type="journal article" date="2014" name="Nature">
        <title>An environmental bacterial taxon with a large and distinct metabolic repertoire.</title>
        <authorList>
            <person name="Wilson M.C."/>
            <person name="Mori T."/>
            <person name="Ruckert C."/>
            <person name="Uria A.R."/>
            <person name="Helf M.J."/>
            <person name="Takada K."/>
            <person name="Gernert C."/>
            <person name="Steffens U.A."/>
            <person name="Heycke N."/>
            <person name="Schmitt S."/>
            <person name="Rinke C."/>
            <person name="Helfrich E.J."/>
            <person name="Brachmann A.O."/>
            <person name="Gurgui C."/>
            <person name="Wakimoto T."/>
            <person name="Kracht M."/>
            <person name="Crusemann M."/>
            <person name="Hentschel U."/>
            <person name="Abe I."/>
            <person name="Matsunaga S."/>
            <person name="Kalinowski J."/>
            <person name="Takeyama H."/>
            <person name="Piel J."/>
        </authorList>
    </citation>
    <scope>NUCLEOTIDE SEQUENCE [LARGE SCALE GENOMIC DNA]</scope>
    <source>
        <strain evidence="4">TSY1</strain>
    </source>
</reference>
<dbReference type="CDD" id="cd12797">
    <property type="entry name" value="M23_peptidase"/>
    <property type="match status" value="1"/>
</dbReference>
<dbReference type="Pfam" id="PF01476">
    <property type="entry name" value="LysM"/>
    <property type="match status" value="1"/>
</dbReference>
<name>W4LQG8_ENTF1</name>
<accession>W4LQG8</accession>
<dbReference type="InterPro" id="IPR050570">
    <property type="entry name" value="Cell_wall_metabolism_enzyme"/>
</dbReference>
<dbReference type="PANTHER" id="PTHR21666">
    <property type="entry name" value="PEPTIDASE-RELATED"/>
    <property type="match status" value="1"/>
</dbReference>
<dbReference type="Pfam" id="PF01551">
    <property type="entry name" value="Peptidase_M23"/>
    <property type="match status" value="1"/>
</dbReference>
<evidence type="ECO:0000259" key="2">
    <source>
        <dbReference type="PROSITE" id="PS51782"/>
    </source>
</evidence>
<dbReference type="CDD" id="cd00118">
    <property type="entry name" value="LysM"/>
    <property type="match status" value="1"/>
</dbReference>
<evidence type="ECO:0000256" key="1">
    <source>
        <dbReference type="SAM" id="MobiDB-lite"/>
    </source>
</evidence>
<evidence type="ECO:0000313" key="4">
    <source>
        <dbReference type="Proteomes" id="UP000019141"/>
    </source>
</evidence>
<feature type="domain" description="LysM" evidence="2">
    <location>
        <begin position="21"/>
        <end position="65"/>
    </location>
</feature>
<dbReference type="InterPro" id="IPR018392">
    <property type="entry name" value="LysM"/>
</dbReference>
<dbReference type="InterPro" id="IPR036779">
    <property type="entry name" value="LysM_dom_sf"/>
</dbReference>
<dbReference type="Gene3D" id="3.10.350.10">
    <property type="entry name" value="LysM domain"/>
    <property type="match status" value="1"/>
</dbReference>